<accession>A0A3S9T1C9</accession>
<evidence type="ECO:0000256" key="4">
    <source>
        <dbReference type="ARBA" id="ARBA00022695"/>
    </source>
</evidence>
<dbReference type="KEGG" id="aft:BBF96_14080"/>
<proteinExistence type="predicted"/>
<dbReference type="Pfam" id="PF09115">
    <property type="entry name" value="DNApol3-delta_C"/>
    <property type="match status" value="1"/>
</dbReference>
<evidence type="ECO:0000256" key="3">
    <source>
        <dbReference type="ARBA" id="ARBA00022679"/>
    </source>
</evidence>
<evidence type="ECO:0000256" key="1">
    <source>
        <dbReference type="ARBA" id="ARBA00012417"/>
    </source>
</evidence>
<dbReference type="EMBL" id="CP016379">
    <property type="protein sequence ID" value="AZR74416.1"/>
    <property type="molecule type" value="Genomic_DNA"/>
</dbReference>
<evidence type="ECO:0000256" key="7">
    <source>
        <dbReference type="ARBA" id="ARBA00049244"/>
    </source>
</evidence>
<evidence type="ECO:0000313" key="10">
    <source>
        <dbReference type="Proteomes" id="UP000267250"/>
    </source>
</evidence>
<dbReference type="InterPro" id="IPR027417">
    <property type="entry name" value="P-loop_NTPase"/>
</dbReference>
<protein>
    <recommendedName>
        <fullName evidence="2">DNA polymerase III subunit delta'</fullName>
        <ecNumber evidence="1">2.7.7.7</ecNumber>
    </recommendedName>
</protein>
<evidence type="ECO:0000259" key="8">
    <source>
        <dbReference type="Pfam" id="PF09115"/>
    </source>
</evidence>
<gene>
    <name evidence="9" type="ORF">BBF96_14080</name>
</gene>
<keyword evidence="10" id="KW-1185">Reference proteome</keyword>
<dbReference type="NCBIfam" id="TIGR00678">
    <property type="entry name" value="holB"/>
    <property type="match status" value="1"/>
</dbReference>
<dbReference type="Pfam" id="PF13177">
    <property type="entry name" value="DNA_pol3_delta2"/>
    <property type="match status" value="1"/>
</dbReference>
<dbReference type="FunFam" id="3.40.50.300:FF:001255">
    <property type="entry name" value="DNA polymerase III subunit delta"/>
    <property type="match status" value="1"/>
</dbReference>
<evidence type="ECO:0000256" key="5">
    <source>
        <dbReference type="ARBA" id="ARBA00022705"/>
    </source>
</evidence>
<dbReference type="InterPro" id="IPR004622">
    <property type="entry name" value="DNA_pol_HolB"/>
</dbReference>
<keyword evidence="6" id="KW-0239">DNA-directed DNA polymerase</keyword>
<dbReference type="GO" id="GO:0003887">
    <property type="term" value="F:DNA-directed DNA polymerase activity"/>
    <property type="evidence" value="ECO:0007669"/>
    <property type="project" value="InterPro"/>
</dbReference>
<dbReference type="GO" id="GO:0008408">
    <property type="term" value="F:3'-5' exonuclease activity"/>
    <property type="evidence" value="ECO:0007669"/>
    <property type="project" value="InterPro"/>
</dbReference>
<dbReference type="GO" id="GO:0006261">
    <property type="term" value="P:DNA-templated DNA replication"/>
    <property type="evidence" value="ECO:0007669"/>
    <property type="project" value="TreeGrafter"/>
</dbReference>
<keyword evidence="4" id="KW-0548">Nucleotidyltransferase</keyword>
<evidence type="ECO:0000256" key="2">
    <source>
        <dbReference type="ARBA" id="ARBA00014363"/>
    </source>
</evidence>
<dbReference type="EC" id="2.7.7.7" evidence="1"/>
<evidence type="ECO:0000313" key="9">
    <source>
        <dbReference type="EMBL" id="AZR74416.1"/>
    </source>
</evidence>
<organism evidence="9 10">
    <name type="scientific">Anoxybacter fermentans</name>
    <dbReference type="NCBI Taxonomy" id="1323375"/>
    <lineage>
        <taxon>Bacteria</taxon>
        <taxon>Bacillati</taxon>
        <taxon>Bacillota</taxon>
        <taxon>Clostridia</taxon>
        <taxon>Halanaerobiales</taxon>
        <taxon>Anoxybacter</taxon>
    </lineage>
</organism>
<dbReference type="Proteomes" id="UP000267250">
    <property type="component" value="Chromosome"/>
</dbReference>
<keyword evidence="5" id="KW-0235">DNA replication</keyword>
<dbReference type="PANTHER" id="PTHR11669">
    <property type="entry name" value="REPLICATION FACTOR C / DNA POLYMERASE III GAMMA-TAU SUBUNIT"/>
    <property type="match status" value="1"/>
</dbReference>
<dbReference type="AlphaFoldDB" id="A0A3S9T1C9"/>
<dbReference type="PANTHER" id="PTHR11669:SF8">
    <property type="entry name" value="DNA POLYMERASE III SUBUNIT DELTA"/>
    <property type="match status" value="1"/>
</dbReference>
<dbReference type="InterPro" id="IPR015199">
    <property type="entry name" value="DNA_pol_III_delta_C"/>
</dbReference>
<keyword evidence="3" id="KW-0808">Transferase</keyword>
<comment type="catalytic activity">
    <reaction evidence="7">
        <text>DNA(n) + a 2'-deoxyribonucleoside 5'-triphosphate = DNA(n+1) + diphosphate</text>
        <dbReference type="Rhea" id="RHEA:22508"/>
        <dbReference type="Rhea" id="RHEA-COMP:17339"/>
        <dbReference type="Rhea" id="RHEA-COMP:17340"/>
        <dbReference type="ChEBI" id="CHEBI:33019"/>
        <dbReference type="ChEBI" id="CHEBI:61560"/>
        <dbReference type="ChEBI" id="CHEBI:173112"/>
        <dbReference type="EC" id="2.7.7.7"/>
    </reaction>
</comment>
<name>A0A3S9T1C9_9FIRM</name>
<evidence type="ECO:0000256" key="6">
    <source>
        <dbReference type="ARBA" id="ARBA00022932"/>
    </source>
</evidence>
<dbReference type="OrthoDB" id="9810148at2"/>
<dbReference type="Gene3D" id="3.40.50.300">
    <property type="entry name" value="P-loop containing nucleotide triphosphate hydrolases"/>
    <property type="match status" value="1"/>
</dbReference>
<dbReference type="InterPro" id="IPR050238">
    <property type="entry name" value="DNA_Rep/Repair_Clamp_Loader"/>
</dbReference>
<dbReference type="SUPFAM" id="SSF52540">
    <property type="entry name" value="P-loop containing nucleoside triphosphate hydrolases"/>
    <property type="match status" value="1"/>
</dbReference>
<feature type="domain" description="DNA polymerase III delta subunit C-terminal" evidence="8">
    <location>
        <begin position="211"/>
        <end position="327"/>
    </location>
</feature>
<reference evidence="9 10" key="1">
    <citation type="submission" date="2016-07" db="EMBL/GenBank/DDBJ databases">
        <title>Genome and transcriptome analysis of iron-reducing fermentative bacteria Anoxybacter fermentans.</title>
        <authorList>
            <person name="Zeng X."/>
            <person name="Shao Z."/>
        </authorList>
    </citation>
    <scope>NUCLEOTIDE SEQUENCE [LARGE SCALE GENOMIC DNA]</scope>
    <source>
        <strain evidence="9 10">DY22613</strain>
    </source>
</reference>
<sequence length="332" mass="38787">MAFRNIIGHKTVVKLLKGALVNQRVSHAYLFAGPEGVGKEFTAIQFAKALNCLEEGEDSCDECRSCRKFASGNHPDFKIIRPVENSISIDQIRELQKDLVYKPYESQWKIYIIDQAHLMTSEGANSLLKTLEEPPRYAVIIMISSRKDGILPTIISRCQLIQFNKLSRNELREYFTKQDEISLKGQNLEEIVLLADGSIGQALKLLKDDQIWDRRNTILKFLLNLNDKTNLEIYEMIQTLEMDRDLSLWEEIFKIIKTFYRDLLILKNINSKEHLINQSYFKEMQKCMEHYSTEDLERVIKLIERTNNVIMTNVNRELALEVMLHKIKARRM</sequence>
<dbReference type="RefSeq" id="WP_127017773.1">
    <property type="nucleotide sequence ID" value="NZ_CP016379.1"/>
</dbReference>